<dbReference type="InterPro" id="IPR001279">
    <property type="entry name" value="Metallo-B-lactamas"/>
</dbReference>
<dbReference type="Proteomes" id="UP000184501">
    <property type="component" value="Unassembled WGS sequence"/>
</dbReference>
<gene>
    <name evidence="2" type="ORF">SAMN05444320_11641</name>
</gene>
<keyword evidence="3" id="KW-1185">Reference proteome</keyword>
<dbReference type="Gene3D" id="3.60.15.10">
    <property type="entry name" value="Ribonuclease Z/Hydroxyacylglutathione hydrolase-like"/>
    <property type="match status" value="1"/>
</dbReference>
<sequence length="271" mass="29607">MERGRWVEVADGVLVRRYVELDQSLGLVVGGERCLVVDTGGNDPQGEELAAAVREVTALPWSVMITHAHWDHFFGTAAFRPCDVWAHPRCRDEMASSADEQREAWAQRYRDEGKPELADALLRAELVLPDREVAPRVELDLGGRTAVLTHPGRGHTDNDVVVHVPDVATVFTGDLVEQGAPPLIGRDAHPLEWPSTLDAVLALDPVVVVPGHGEPVDRAFTEGQRDELTVVAGLIRAVEAGELSVEAALRRSPYPEDVTRPVLDRVLASRA</sequence>
<protein>
    <submittedName>
        <fullName evidence="2">Glyoxylase, beta-lactamase superfamily II</fullName>
    </submittedName>
</protein>
<dbReference type="PANTHER" id="PTHR42951">
    <property type="entry name" value="METALLO-BETA-LACTAMASE DOMAIN-CONTAINING"/>
    <property type="match status" value="1"/>
</dbReference>
<dbReference type="EMBL" id="FQVN01000016">
    <property type="protein sequence ID" value="SHG90661.1"/>
    <property type="molecule type" value="Genomic_DNA"/>
</dbReference>
<name>A0A1M5NM93_STRHI</name>
<feature type="domain" description="Metallo-beta-lactamase" evidence="1">
    <location>
        <begin position="22"/>
        <end position="212"/>
    </location>
</feature>
<evidence type="ECO:0000313" key="3">
    <source>
        <dbReference type="Proteomes" id="UP000184501"/>
    </source>
</evidence>
<evidence type="ECO:0000313" key="2">
    <source>
        <dbReference type="EMBL" id="SHG90661.1"/>
    </source>
</evidence>
<dbReference type="Pfam" id="PF00753">
    <property type="entry name" value="Lactamase_B"/>
    <property type="match status" value="1"/>
</dbReference>
<evidence type="ECO:0000259" key="1">
    <source>
        <dbReference type="SMART" id="SM00849"/>
    </source>
</evidence>
<dbReference type="PANTHER" id="PTHR42951:SF4">
    <property type="entry name" value="ACYL-COENZYME A THIOESTERASE MBLAC2"/>
    <property type="match status" value="1"/>
</dbReference>
<dbReference type="OrthoDB" id="2273115at2"/>
<accession>A0A1M5NM93</accession>
<proteinExistence type="predicted"/>
<dbReference type="InterPro" id="IPR036866">
    <property type="entry name" value="RibonucZ/Hydroxyglut_hydro"/>
</dbReference>
<dbReference type="AlphaFoldDB" id="A0A1M5NM93"/>
<dbReference type="STRING" id="2017.SAMN05444320_11641"/>
<dbReference type="CDD" id="cd16282">
    <property type="entry name" value="metallo-hydrolase-like_MBL-fold"/>
    <property type="match status" value="1"/>
</dbReference>
<dbReference type="SMART" id="SM00849">
    <property type="entry name" value="Lactamase_B"/>
    <property type="match status" value="1"/>
</dbReference>
<dbReference type="RefSeq" id="WP_073489688.1">
    <property type="nucleotide sequence ID" value="NZ_FQVN01000016.1"/>
</dbReference>
<reference evidence="2 3" key="1">
    <citation type="submission" date="2016-11" db="EMBL/GenBank/DDBJ databases">
        <authorList>
            <person name="Jaros S."/>
            <person name="Januszkiewicz K."/>
            <person name="Wedrychowicz H."/>
        </authorList>
    </citation>
    <scope>NUCLEOTIDE SEQUENCE [LARGE SCALE GENOMIC DNA]</scope>
    <source>
        <strain evidence="2 3">DSM 44523</strain>
    </source>
</reference>
<dbReference type="SUPFAM" id="SSF56281">
    <property type="entry name" value="Metallo-hydrolase/oxidoreductase"/>
    <property type="match status" value="1"/>
</dbReference>
<dbReference type="InterPro" id="IPR050855">
    <property type="entry name" value="NDM-1-like"/>
</dbReference>
<organism evidence="2 3">
    <name type="scientific">Streptoalloteichus hindustanus</name>
    <dbReference type="NCBI Taxonomy" id="2017"/>
    <lineage>
        <taxon>Bacteria</taxon>
        <taxon>Bacillati</taxon>
        <taxon>Actinomycetota</taxon>
        <taxon>Actinomycetes</taxon>
        <taxon>Pseudonocardiales</taxon>
        <taxon>Pseudonocardiaceae</taxon>
        <taxon>Streptoalloteichus</taxon>
    </lineage>
</organism>